<dbReference type="AlphaFoldDB" id="A0A1M5VHY7"/>
<feature type="domain" description="Alpha-D-phosphohexomutase alpha/beta/alpha" evidence="11">
    <location>
        <begin position="326"/>
        <end position="441"/>
    </location>
</feature>
<dbReference type="PANTHER" id="PTHR45745:SF1">
    <property type="entry name" value="PHOSPHOGLUCOMUTASE 2B-RELATED"/>
    <property type="match status" value="1"/>
</dbReference>
<dbReference type="InterPro" id="IPR005843">
    <property type="entry name" value="A-D-PHexomutase_C"/>
</dbReference>
<keyword evidence="6" id="KW-0413">Isomerase</keyword>
<dbReference type="InterPro" id="IPR005844">
    <property type="entry name" value="A-D-PHexomutase_a/b/a-I"/>
</dbReference>
<accession>A0A1M5VHY7</accession>
<dbReference type="Pfam" id="PF02878">
    <property type="entry name" value="PGM_PMM_I"/>
    <property type="match status" value="1"/>
</dbReference>
<feature type="domain" description="Alpha-D-phosphohexomutase alpha/beta/alpha" evidence="10">
    <location>
        <begin position="211"/>
        <end position="313"/>
    </location>
</feature>
<evidence type="ECO:0000313" key="12">
    <source>
        <dbReference type="EMBL" id="SHH74798.1"/>
    </source>
</evidence>
<dbReference type="OrthoDB" id="9806956at2"/>
<proteinExistence type="inferred from homology"/>
<evidence type="ECO:0000259" key="11">
    <source>
        <dbReference type="Pfam" id="PF02880"/>
    </source>
</evidence>
<dbReference type="InterPro" id="IPR016055">
    <property type="entry name" value="A-D-PHexomutase_a/b/a-I/II/III"/>
</dbReference>
<dbReference type="Gene3D" id="3.40.120.10">
    <property type="entry name" value="Alpha-D-Glucose-1,6-Bisphosphate, subunit A, domain 3"/>
    <property type="match status" value="3"/>
</dbReference>
<dbReference type="InterPro" id="IPR016066">
    <property type="entry name" value="A-D-PHexomutase_CS"/>
</dbReference>
<evidence type="ECO:0000256" key="6">
    <source>
        <dbReference type="ARBA" id="ARBA00023235"/>
    </source>
</evidence>
<keyword evidence="13" id="KW-1185">Reference proteome</keyword>
<name>A0A1M5VHY7_9BACT</name>
<evidence type="ECO:0000259" key="8">
    <source>
        <dbReference type="Pfam" id="PF00408"/>
    </source>
</evidence>
<evidence type="ECO:0000256" key="7">
    <source>
        <dbReference type="RuleBase" id="RU004326"/>
    </source>
</evidence>
<dbReference type="Pfam" id="PF02880">
    <property type="entry name" value="PGM_PMM_III"/>
    <property type="match status" value="1"/>
</dbReference>
<dbReference type="Pfam" id="PF00408">
    <property type="entry name" value="PGM_PMM_IV"/>
    <property type="match status" value="1"/>
</dbReference>
<keyword evidence="4 7" id="KW-0479">Metal-binding</keyword>
<feature type="domain" description="Alpha-D-phosphohexomutase C-terminal" evidence="8">
    <location>
        <begin position="506"/>
        <end position="546"/>
    </location>
</feature>
<evidence type="ECO:0000313" key="13">
    <source>
        <dbReference type="Proteomes" id="UP000184212"/>
    </source>
</evidence>
<dbReference type="CDD" id="cd05799">
    <property type="entry name" value="PGM2"/>
    <property type="match status" value="1"/>
</dbReference>
<keyword evidence="5 7" id="KW-0460">Magnesium</keyword>
<comment type="similarity">
    <text evidence="2 7">Belongs to the phosphohexose mutase family.</text>
</comment>
<evidence type="ECO:0000259" key="10">
    <source>
        <dbReference type="Pfam" id="PF02879"/>
    </source>
</evidence>
<evidence type="ECO:0000256" key="3">
    <source>
        <dbReference type="ARBA" id="ARBA00022553"/>
    </source>
</evidence>
<evidence type="ECO:0000256" key="1">
    <source>
        <dbReference type="ARBA" id="ARBA00001946"/>
    </source>
</evidence>
<dbReference type="RefSeq" id="WP_073140159.1">
    <property type="nucleotide sequence ID" value="NZ_FQWQ01000004.1"/>
</dbReference>
<keyword evidence="3" id="KW-0597">Phosphoprotein</keyword>
<evidence type="ECO:0000256" key="2">
    <source>
        <dbReference type="ARBA" id="ARBA00010231"/>
    </source>
</evidence>
<dbReference type="InterPro" id="IPR036900">
    <property type="entry name" value="A-D-PHexomutase_C_sf"/>
</dbReference>
<dbReference type="PROSITE" id="PS00710">
    <property type="entry name" value="PGM_PMM"/>
    <property type="match status" value="1"/>
</dbReference>
<evidence type="ECO:0000256" key="5">
    <source>
        <dbReference type="ARBA" id="ARBA00022842"/>
    </source>
</evidence>
<comment type="cofactor">
    <cofactor evidence="1">
        <name>Mg(2+)</name>
        <dbReference type="ChEBI" id="CHEBI:18420"/>
    </cofactor>
</comment>
<evidence type="ECO:0000259" key="9">
    <source>
        <dbReference type="Pfam" id="PF02878"/>
    </source>
</evidence>
<protein>
    <submittedName>
        <fullName evidence="12">Phosphoglucomutase</fullName>
    </submittedName>
</protein>
<dbReference type="SUPFAM" id="SSF55957">
    <property type="entry name" value="Phosphoglucomutase, C-terminal domain"/>
    <property type="match status" value="1"/>
</dbReference>
<dbReference type="InterPro" id="IPR005845">
    <property type="entry name" value="A-D-PHexomutase_a/b/a-II"/>
</dbReference>
<feature type="domain" description="Alpha-D-phosphohexomutase alpha/beta/alpha" evidence="9">
    <location>
        <begin position="50"/>
        <end position="187"/>
    </location>
</feature>
<dbReference type="InterPro" id="IPR005846">
    <property type="entry name" value="A-D-PHexomutase_a/b/a-III"/>
</dbReference>
<dbReference type="GO" id="GO:0000287">
    <property type="term" value="F:magnesium ion binding"/>
    <property type="evidence" value="ECO:0007669"/>
    <property type="project" value="InterPro"/>
</dbReference>
<dbReference type="SUPFAM" id="SSF53738">
    <property type="entry name" value="Phosphoglucomutase, first 3 domains"/>
    <property type="match status" value="3"/>
</dbReference>
<dbReference type="GO" id="GO:0005975">
    <property type="term" value="P:carbohydrate metabolic process"/>
    <property type="evidence" value="ECO:0007669"/>
    <property type="project" value="InterPro"/>
</dbReference>
<sequence>MNDLLERVRAKAQTWLDSPAIDDATKAEVKALLAKPDPKELIDNFYKDLEFGTGGLRGIMGAGSNCMNKYTVGVATQGLANYLNKSFTGKKITVAIAHDSRNNSRFFAETAAAVLSANGVDVYLFAELRPTPLLSFAIRYLNCQSGIVITASHNPKEYNGYKAYWTGGAQVVPPHDKNIIQEVNAITSFEQVRFVADAARIHTIGPEVEKAYYAEVKKLIPNPDVIARHRDIPLVYTSLHGAGITMVPECLRQIGFTNIQLVDEQKVPDGNFPTVPSPNPEEKSAMEMVIKKGKTANATMVMATDPDTDRVGIGVRKSDGEFILLNGNQAFCLMMYFILKNQKDKKNAYIAKTIVTSELVDTMAKQLGIACYNTLTGFKYIAELMGKLDGKERFIAAGEESYGYMVGDFVRDKDAVSACAFFAAMAASATDEGKSMYDWLIDMYVSFGYYKEALVNVTKKGQQGEQEIKAMMEKFRGNPPAEIAGSKVERLLDYKTLKEKNLLNGQTSTLDFPASDVLQFYLQDGSKLSVRPSGTEPKIKFYVSVHAPLKSKEDFAKVDAVLENKIKQLEAYLLSV</sequence>
<dbReference type="GO" id="GO:0006166">
    <property type="term" value="P:purine ribonucleoside salvage"/>
    <property type="evidence" value="ECO:0007669"/>
    <property type="project" value="TreeGrafter"/>
</dbReference>
<evidence type="ECO:0000256" key="4">
    <source>
        <dbReference type="ARBA" id="ARBA00022723"/>
    </source>
</evidence>
<dbReference type="PANTHER" id="PTHR45745">
    <property type="entry name" value="PHOSPHOMANNOMUTASE 45A"/>
    <property type="match status" value="1"/>
</dbReference>
<dbReference type="GO" id="GO:0008973">
    <property type="term" value="F:phosphopentomutase activity"/>
    <property type="evidence" value="ECO:0007669"/>
    <property type="project" value="TreeGrafter"/>
</dbReference>
<dbReference type="STRING" id="947013.SAMN04488109_5117"/>
<dbReference type="Gene3D" id="3.30.310.50">
    <property type="entry name" value="Alpha-D-phosphohexomutase, C-terminal domain"/>
    <property type="match status" value="1"/>
</dbReference>
<reference evidence="12 13" key="1">
    <citation type="submission" date="2016-11" db="EMBL/GenBank/DDBJ databases">
        <authorList>
            <person name="Jaros S."/>
            <person name="Januszkiewicz K."/>
            <person name="Wedrychowicz H."/>
        </authorList>
    </citation>
    <scope>NUCLEOTIDE SEQUENCE [LARGE SCALE GENOMIC DNA]</scope>
    <source>
        <strain evidence="12 13">DSM 24574</strain>
    </source>
</reference>
<dbReference type="Pfam" id="PF02879">
    <property type="entry name" value="PGM_PMM_II"/>
    <property type="match status" value="1"/>
</dbReference>
<organism evidence="12 13">
    <name type="scientific">Chryseolinea serpens</name>
    <dbReference type="NCBI Taxonomy" id="947013"/>
    <lineage>
        <taxon>Bacteria</taxon>
        <taxon>Pseudomonadati</taxon>
        <taxon>Bacteroidota</taxon>
        <taxon>Cytophagia</taxon>
        <taxon>Cytophagales</taxon>
        <taxon>Fulvivirgaceae</taxon>
        <taxon>Chryseolinea</taxon>
    </lineage>
</organism>
<gene>
    <name evidence="12" type="ORF">SAMN04488109_5117</name>
</gene>
<dbReference type="Proteomes" id="UP000184212">
    <property type="component" value="Unassembled WGS sequence"/>
</dbReference>
<dbReference type="EMBL" id="FQWQ01000004">
    <property type="protein sequence ID" value="SHH74798.1"/>
    <property type="molecule type" value="Genomic_DNA"/>
</dbReference>